<evidence type="ECO:0000256" key="1">
    <source>
        <dbReference type="SAM" id="MobiDB-lite"/>
    </source>
</evidence>
<reference evidence="2" key="2">
    <citation type="submission" date="2020-06" db="EMBL/GenBank/DDBJ databases">
        <authorList>
            <person name="Sheffer M."/>
        </authorList>
    </citation>
    <scope>NUCLEOTIDE SEQUENCE</scope>
</reference>
<gene>
    <name evidence="2" type="ORF">HNY73_008239</name>
</gene>
<proteinExistence type="predicted"/>
<comment type="caution">
    <text evidence="2">The sequence shown here is derived from an EMBL/GenBank/DDBJ whole genome shotgun (WGS) entry which is preliminary data.</text>
</comment>
<sequence>MSKRRKILTELEIAEMMQNISDIDSETDSDSDSDSDTIIYSDHKESSESCDDEDITDICMPSTSKASTSPWSSTVENLTQLPFKAVPGLKVDDSVAEEIDFFRHYFR</sequence>
<feature type="compositionally biased region" description="Acidic residues" evidence="1">
    <location>
        <begin position="23"/>
        <end position="35"/>
    </location>
</feature>
<dbReference type="AlphaFoldDB" id="A0A8T0F6Q4"/>
<name>A0A8T0F6Q4_ARGBR</name>
<organism evidence="2 3">
    <name type="scientific">Argiope bruennichi</name>
    <name type="common">Wasp spider</name>
    <name type="synonym">Aranea bruennichi</name>
    <dbReference type="NCBI Taxonomy" id="94029"/>
    <lineage>
        <taxon>Eukaryota</taxon>
        <taxon>Metazoa</taxon>
        <taxon>Ecdysozoa</taxon>
        <taxon>Arthropoda</taxon>
        <taxon>Chelicerata</taxon>
        <taxon>Arachnida</taxon>
        <taxon>Araneae</taxon>
        <taxon>Araneomorphae</taxon>
        <taxon>Entelegynae</taxon>
        <taxon>Araneoidea</taxon>
        <taxon>Araneidae</taxon>
        <taxon>Argiope</taxon>
    </lineage>
</organism>
<accession>A0A8T0F6Q4</accession>
<evidence type="ECO:0000313" key="3">
    <source>
        <dbReference type="Proteomes" id="UP000807504"/>
    </source>
</evidence>
<evidence type="ECO:0000313" key="2">
    <source>
        <dbReference type="EMBL" id="KAF8786541.1"/>
    </source>
</evidence>
<dbReference type="EMBL" id="JABXBU010000015">
    <property type="protein sequence ID" value="KAF8786541.1"/>
    <property type="molecule type" value="Genomic_DNA"/>
</dbReference>
<protein>
    <submittedName>
        <fullName evidence="2">Uncharacterized protein</fullName>
    </submittedName>
</protein>
<keyword evidence="3" id="KW-1185">Reference proteome</keyword>
<dbReference type="Proteomes" id="UP000807504">
    <property type="component" value="Unassembled WGS sequence"/>
</dbReference>
<reference evidence="2" key="1">
    <citation type="journal article" date="2020" name="bioRxiv">
        <title>Chromosome-level reference genome of the European wasp spider Argiope bruennichi: a resource for studies on range expansion and evolutionary adaptation.</title>
        <authorList>
            <person name="Sheffer M.M."/>
            <person name="Hoppe A."/>
            <person name="Krehenwinkel H."/>
            <person name="Uhl G."/>
            <person name="Kuss A.W."/>
            <person name="Jensen L."/>
            <person name="Jensen C."/>
            <person name="Gillespie R.G."/>
            <person name="Hoff K.J."/>
            <person name="Prost S."/>
        </authorList>
    </citation>
    <scope>NUCLEOTIDE SEQUENCE</scope>
</reference>
<feature type="region of interest" description="Disordered" evidence="1">
    <location>
        <begin position="22"/>
        <end position="54"/>
    </location>
</feature>